<dbReference type="Proteomes" id="UP000749559">
    <property type="component" value="Unassembled WGS sequence"/>
</dbReference>
<dbReference type="InterPro" id="IPR017452">
    <property type="entry name" value="GPCR_Rhodpsn_7TM"/>
</dbReference>
<dbReference type="EMBL" id="CAIIXF020000006">
    <property type="protein sequence ID" value="CAH1785657.1"/>
    <property type="molecule type" value="Genomic_DNA"/>
</dbReference>
<name>A0A8J1Y1U4_OWEFU</name>
<keyword evidence="10" id="KW-1185">Reference proteome</keyword>
<comment type="caution">
    <text evidence="9">The sequence shown here is derived from an EMBL/GenBank/DDBJ whole genome shotgun (WGS) entry which is preliminary data.</text>
</comment>
<evidence type="ECO:0000256" key="7">
    <source>
        <dbReference type="ARBA" id="ARBA00023170"/>
    </source>
</evidence>
<dbReference type="Gene3D" id="1.20.1070.10">
    <property type="entry name" value="Rhodopsin 7-helix transmembrane proteins"/>
    <property type="match status" value="1"/>
</dbReference>
<sequence length="385" mass="42838">MDSNFTTVGPNLTTLMPPLTTMFAASMVSTLKTMTTPMETNLTTAESNSTALMESKQVECETTLPMLESNTSRPFVPRQPVYMGRVELIVHLVVVALLMVLITGGNIIVIVSVWAYKCLQKVRYMLLVNLAVADVLMGVIVCPATLIMYLASMTGVKHLIRFDVLCGFVAFTLNLSGAVSLFSMCGIALNSFIAVSKPLRYKVLVTQWKTAIFIAFTWVYALILCALLMYFGSKDVCNPPKLMTSTIAMIIKVHFLALLIIIAFAQTFVTIVAARHEKKINAELKLFNNVNDLAVAFKKERKATKSMSIMCALFLLCWIPRVTMSWVKLDGPPPTWYVPVIEGFIKLMYANSALNPLVYAFRMKTFGKAMVKVIKCNYKAHIDDD</sequence>
<dbReference type="PROSITE" id="PS50262">
    <property type="entry name" value="G_PROTEIN_RECEP_F1_2"/>
    <property type="match status" value="1"/>
</dbReference>
<evidence type="ECO:0000313" key="9">
    <source>
        <dbReference type="EMBL" id="CAH1785657.1"/>
    </source>
</evidence>
<evidence type="ECO:0000256" key="3">
    <source>
        <dbReference type="ARBA" id="ARBA00022692"/>
    </source>
</evidence>
<accession>A0A8J1Y1U4</accession>
<keyword evidence="8" id="KW-0807">Transducer</keyword>
<dbReference type="SUPFAM" id="SSF81321">
    <property type="entry name" value="Family A G protein-coupled receptor-like"/>
    <property type="match status" value="1"/>
</dbReference>
<evidence type="ECO:0000256" key="2">
    <source>
        <dbReference type="ARBA" id="ARBA00022475"/>
    </source>
</evidence>
<keyword evidence="6" id="KW-0472">Membrane</keyword>
<reference evidence="9" key="1">
    <citation type="submission" date="2022-03" db="EMBL/GenBank/DDBJ databases">
        <authorList>
            <person name="Martin C."/>
        </authorList>
    </citation>
    <scope>NUCLEOTIDE SEQUENCE</scope>
</reference>
<dbReference type="PANTHER" id="PTHR24249:SF372">
    <property type="entry name" value="G-PROTEIN COUPLED RECEPTORS FAMILY 1 PROFILE DOMAIN-CONTAINING PROTEIN"/>
    <property type="match status" value="1"/>
</dbReference>
<dbReference type="GO" id="GO:0004930">
    <property type="term" value="F:G protein-coupled receptor activity"/>
    <property type="evidence" value="ECO:0007669"/>
    <property type="project" value="UniProtKB-KW"/>
</dbReference>
<evidence type="ECO:0000256" key="5">
    <source>
        <dbReference type="ARBA" id="ARBA00023040"/>
    </source>
</evidence>
<keyword evidence="5" id="KW-0297">G-protein coupled receptor</keyword>
<protein>
    <submittedName>
        <fullName evidence="9">Uncharacterized protein</fullName>
    </submittedName>
</protein>
<evidence type="ECO:0000256" key="8">
    <source>
        <dbReference type="ARBA" id="ARBA00023224"/>
    </source>
</evidence>
<keyword evidence="2" id="KW-1003">Cell membrane</keyword>
<dbReference type="OrthoDB" id="5959154at2759"/>
<dbReference type="InterPro" id="IPR000276">
    <property type="entry name" value="GPCR_Rhodpsn"/>
</dbReference>
<dbReference type="CDD" id="cd00637">
    <property type="entry name" value="7tm_classA_rhodopsin-like"/>
    <property type="match status" value="1"/>
</dbReference>
<dbReference type="PRINTS" id="PR00237">
    <property type="entry name" value="GPCRRHODOPSN"/>
</dbReference>
<evidence type="ECO:0000256" key="1">
    <source>
        <dbReference type="ARBA" id="ARBA00004651"/>
    </source>
</evidence>
<evidence type="ECO:0000256" key="4">
    <source>
        <dbReference type="ARBA" id="ARBA00022989"/>
    </source>
</evidence>
<evidence type="ECO:0000256" key="6">
    <source>
        <dbReference type="ARBA" id="ARBA00023136"/>
    </source>
</evidence>
<comment type="subcellular location">
    <subcellularLocation>
        <location evidence="1">Cell membrane</location>
        <topology evidence="1">Multi-pass membrane protein</topology>
    </subcellularLocation>
</comment>
<proteinExistence type="predicted"/>
<dbReference type="PANTHER" id="PTHR24249">
    <property type="entry name" value="HISTAMINE RECEPTOR-RELATED G-PROTEIN COUPLED RECEPTOR"/>
    <property type="match status" value="1"/>
</dbReference>
<gene>
    <name evidence="9" type="ORF">OFUS_LOCUS11677</name>
</gene>
<dbReference type="GO" id="GO:0005886">
    <property type="term" value="C:plasma membrane"/>
    <property type="evidence" value="ECO:0007669"/>
    <property type="project" value="UniProtKB-SubCell"/>
</dbReference>
<dbReference type="AlphaFoldDB" id="A0A8J1Y1U4"/>
<dbReference type="InterPro" id="IPR050569">
    <property type="entry name" value="TAAR"/>
</dbReference>
<keyword evidence="4" id="KW-1133">Transmembrane helix</keyword>
<evidence type="ECO:0000313" key="10">
    <source>
        <dbReference type="Proteomes" id="UP000749559"/>
    </source>
</evidence>
<keyword evidence="3" id="KW-0812">Transmembrane</keyword>
<dbReference type="Pfam" id="PF00001">
    <property type="entry name" value="7tm_1"/>
    <property type="match status" value="1"/>
</dbReference>
<organism evidence="9 10">
    <name type="scientific">Owenia fusiformis</name>
    <name type="common">Polychaete worm</name>
    <dbReference type="NCBI Taxonomy" id="6347"/>
    <lineage>
        <taxon>Eukaryota</taxon>
        <taxon>Metazoa</taxon>
        <taxon>Spiralia</taxon>
        <taxon>Lophotrochozoa</taxon>
        <taxon>Annelida</taxon>
        <taxon>Polychaeta</taxon>
        <taxon>Sedentaria</taxon>
        <taxon>Canalipalpata</taxon>
        <taxon>Sabellida</taxon>
        <taxon>Oweniida</taxon>
        <taxon>Oweniidae</taxon>
        <taxon>Owenia</taxon>
    </lineage>
</organism>
<keyword evidence="7" id="KW-0675">Receptor</keyword>
<dbReference type="SMART" id="SM01381">
    <property type="entry name" value="7TM_GPCR_Srsx"/>
    <property type="match status" value="1"/>
</dbReference>